<accession>A0A7W5ANB5</accession>
<dbReference type="RefSeq" id="WP_183225363.1">
    <property type="nucleotide sequence ID" value="NZ_BMPW01000021.1"/>
</dbReference>
<evidence type="ECO:0008006" key="4">
    <source>
        <dbReference type="Google" id="ProtNLM"/>
    </source>
</evidence>
<protein>
    <recommendedName>
        <fullName evidence="4">Haemolysin XhlA</fullName>
    </recommendedName>
</protein>
<evidence type="ECO:0000313" key="3">
    <source>
        <dbReference type="Proteomes" id="UP000590749"/>
    </source>
</evidence>
<keyword evidence="1" id="KW-0812">Transmembrane</keyword>
<dbReference type="EMBL" id="JACHXF010000018">
    <property type="protein sequence ID" value="MBB3099300.1"/>
    <property type="molecule type" value="Genomic_DNA"/>
</dbReference>
<evidence type="ECO:0000256" key="1">
    <source>
        <dbReference type="SAM" id="Phobius"/>
    </source>
</evidence>
<dbReference type="Proteomes" id="UP000590749">
    <property type="component" value="Unassembled WGS sequence"/>
</dbReference>
<reference evidence="2 3" key="1">
    <citation type="submission" date="2020-08" db="EMBL/GenBank/DDBJ databases">
        <title>Genomic Encyclopedia of Type Strains, Phase III (KMG-III): the genomes of soil and plant-associated and newly described type strains.</title>
        <authorList>
            <person name="Whitman W."/>
        </authorList>
    </citation>
    <scope>NUCLEOTIDE SEQUENCE [LARGE SCALE GENOMIC DNA]</scope>
    <source>
        <strain evidence="2 3">CECT 3287</strain>
    </source>
</reference>
<keyword evidence="1" id="KW-1133">Transmembrane helix</keyword>
<keyword evidence="3" id="KW-1185">Reference proteome</keyword>
<name>A0A7W5ANB5_9ACTN</name>
<feature type="transmembrane region" description="Helical" evidence="1">
    <location>
        <begin position="57"/>
        <end position="80"/>
    </location>
</feature>
<comment type="caution">
    <text evidence="2">The sequence shown here is derived from an EMBL/GenBank/DDBJ whole genome shotgun (WGS) entry which is preliminary data.</text>
</comment>
<keyword evidence="1" id="KW-0472">Membrane</keyword>
<gene>
    <name evidence="2" type="ORF">FHR83_007006</name>
</gene>
<evidence type="ECO:0000313" key="2">
    <source>
        <dbReference type="EMBL" id="MBB3099300.1"/>
    </source>
</evidence>
<sequence>MTAPGDHGGVVITLRDIYQQLVGLATRVDTALSRGDHHEEMLTDHESRLRSLERGRWPLASATALIALGSLAVAILVALYKK</sequence>
<dbReference type="AlphaFoldDB" id="A0A7W5ANB5"/>
<organism evidence="2 3">
    <name type="scientific">Actinoplanes campanulatus</name>
    <dbReference type="NCBI Taxonomy" id="113559"/>
    <lineage>
        <taxon>Bacteria</taxon>
        <taxon>Bacillati</taxon>
        <taxon>Actinomycetota</taxon>
        <taxon>Actinomycetes</taxon>
        <taxon>Micromonosporales</taxon>
        <taxon>Micromonosporaceae</taxon>
        <taxon>Actinoplanes</taxon>
    </lineage>
</organism>
<proteinExistence type="predicted"/>